<gene>
    <name evidence="4" type="ORF">POTOM_039701</name>
</gene>
<dbReference type="PANTHER" id="PTHR12357">
    <property type="entry name" value="YTH YT521-B HOMOLOGY DOMAIN-CONTAINING"/>
    <property type="match status" value="1"/>
</dbReference>
<dbReference type="Pfam" id="PF04146">
    <property type="entry name" value="YTH"/>
    <property type="match status" value="1"/>
</dbReference>
<organism evidence="4 5">
    <name type="scientific">Populus tomentosa</name>
    <name type="common">Chinese white poplar</name>
    <dbReference type="NCBI Taxonomy" id="118781"/>
    <lineage>
        <taxon>Eukaryota</taxon>
        <taxon>Viridiplantae</taxon>
        <taxon>Streptophyta</taxon>
        <taxon>Embryophyta</taxon>
        <taxon>Tracheophyta</taxon>
        <taxon>Spermatophyta</taxon>
        <taxon>Magnoliopsida</taxon>
        <taxon>eudicotyledons</taxon>
        <taxon>Gunneridae</taxon>
        <taxon>Pentapetalae</taxon>
        <taxon>rosids</taxon>
        <taxon>fabids</taxon>
        <taxon>Malpighiales</taxon>
        <taxon>Salicaceae</taxon>
        <taxon>Saliceae</taxon>
        <taxon>Populus</taxon>
    </lineage>
</organism>
<keyword evidence="1" id="KW-0694">RNA-binding</keyword>
<dbReference type="GO" id="GO:0048024">
    <property type="term" value="P:regulation of mRNA splicing, via spliceosome"/>
    <property type="evidence" value="ECO:0007669"/>
    <property type="project" value="TreeGrafter"/>
</dbReference>
<dbReference type="PROSITE" id="PS50882">
    <property type="entry name" value="YTH"/>
    <property type="match status" value="1"/>
</dbReference>
<reference evidence="4" key="1">
    <citation type="journal article" date="2020" name="bioRxiv">
        <title>Hybrid origin of Populus tomentosa Carr. identified through genome sequencing and phylogenomic analysis.</title>
        <authorList>
            <person name="An X."/>
            <person name="Gao K."/>
            <person name="Chen Z."/>
            <person name="Li J."/>
            <person name="Yang X."/>
            <person name="Yang X."/>
            <person name="Zhou J."/>
            <person name="Guo T."/>
            <person name="Zhao T."/>
            <person name="Huang S."/>
            <person name="Miao D."/>
            <person name="Khan W.U."/>
            <person name="Rao P."/>
            <person name="Ye M."/>
            <person name="Lei B."/>
            <person name="Liao W."/>
            <person name="Wang J."/>
            <person name="Ji L."/>
            <person name="Li Y."/>
            <person name="Guo B."/>
            <person name="Mustafa N.S."/>
            <person name="Li S."/>
            <person name="Yun Q."/>
            <person name="Keller S.R."/>
            <person name="Mao J."/>
            <person name="Zhang R."/>
            <person name="Strauss S.H."/>
        </authorList>
    </citation>
    <scope>NUCLEOTIDE SEQUENCE</scope>
    <source>
        <strain evidence="4">GM15</strain>
        <tissue evidence="4">Leaf</tissue>
    </source>
</reference>
<accession>A0A8X8CJA8</accession>
<protein>
    <recommendedName>
        <fullName evidence="1">YTH domain-containing family protein</fullName>
    </recommendedName>
</protein>
<evidence type="ECO:0000259" key="3">
    <source>
        <dbReference type="PROSITE" id="PS50882"/>
    </source>
</evidence>
<dbReference type="OrthoDB" id="306690at2759"/>
<keyword evidence="2" id="KW-1133">Transmembrane helix</keyword>
<evidence type="ECO:0000313" key="5">
    <source>
        <dbReference type="Proteomes" id="UP000886885"/>
    </source>
</evidence>
<keyword evidence="2" id="KW-0472">Membrane</keyword>
<dbReference type="GO" id="GO:0000398">
    <property type="term" value="P:mRNA splicing, via spliceosome"/>
    <property type="evidence" value="ECO:0007669"/>
    <property type="project" value="TreeGrafter"/>
</dbReference>
<dbReference type="GO" id="GO:0003729">
    <property type="term" value="F:mRNA binding"/>
    <property type="evidence" value="ECO:0007669"/>
    <property type="project" value="UniProtKB-UniRule"/>
</dbReference>
<dbReference type="AlphaFoldDB" id="A0A8X8CJA8"/>
<dbReference type="Proteomes" id="UP000886885">
    <property type="component" value="Chromosome 11A"/>
</dbReference>
<sequence length="229" mass="26293">MVAIPMSKSISNVLEGYASFTGLVTRDWYLKCLGFMSCFFLTLLLCVMMGVTCYCATDSIGYMDSLDVKELQNFQDCSNLRLLLWVRIVLFPSLWISTPESFRGISLADTQWNWNAPFEACTSMFLMFHVLSVVVFWLRVKLYFIVKSCNLENLELSVQQGVWATQRSNEPKLNEAFDSAENVILIFSVNRTRHFQGCYMAYLVSSCMKLLLSALSEITKWFQLPSPFD</sequence>
<dbReference type="EMBL" id="JAAWWB010000021">
    <property type="protein sequence ID" value="KAG6756275.1"/>
    <property type="molecule type" value="Genomic_DNA"/>
</dbReference>
<feature type="transmembrane region" description="Helical" evidence="2">
    <location>
        <begin position="33"/>
        <end position="57"/>
    </location>
</feature>
<evidence type="ECO:0000256" key="1">
    <source>
        <dbReference type="RuleBase" id="RU369095"/>
    </source>
</evidence>
<comment type="similarity">
    <text evidence="1">Belongs to the YTHDF family.</text>
</comment>
<proteinExistence type="inferred from homology"/>
<dbReference type="GO" id="GO:0005654">
    <property type="term" value="C:nucleoplasm"/>
    <property type="evidence" value="ECO:0007669"/>
    <property type="project" value="TreeGrafter"/>
</dbReference>
<comment type="function">
    <text evidence="1">Specifically recognizes and binds N6-methyladenosine (m6A)-containing RNAs, and regulates mRNA stability. M6A is a modification present at internal sites of mRNAs and some non-coding RNAs and plays a role in mRNA stability and processing.</text>
</comment>
<name>A0A8X8CJA8_POPTO</name>
<feature type="transmembrane region" description="Helical" evidence="2">
    <location>
        <begin position="116"/>
        <end position="138"/>
    </location>
</feature>
<dbReference type="PANTHER" id="PTHR12357:SF119">
    <property type="entry name" value="30-KDA CLEAVAGE AND POLYADENYLATION SPECIFICITY FACTOR 30"/>
    <property type="match status" value="1"/>
</dbReference>
<dbReference type="InterPro" id="IPR045168">
    <property type="entry name" value="YTH_prot"/>
</dbReference>
<evidence type="ECO:0000313" key="4">
    <source>
        <dbReference type="EMBL" id="KAG6756275.1"/>
    </source>
</evidence>
<keyword evidence="5" id="KW-1185">Reference proteome</keyword>
<comment type="caution">
    <text evidence="4">The sequence shown here is derived from an EMBL/GenBank/DDBJ whole genome shotgun (WGS) entry which is preliminary data.</text>
</comment>
<feature type="domain" description="YTH" evidence="3">
    <location>
        <begin position="141"/>
        <end position="229"/>
    </location>
</feature>
<evidence type="ECO:0000256" key="2">
    <source>
        <dbReference type="SAM" id="Phobius"/>
    </source>
</evidence>
<dbReference type="InterPro" id="IPR007275">
    <property type="entry name" value="YTH_domain"/>
</dbReference>
<dbReference type="GO" id="GO:1990247">
    <property type="term" value="F:N6-methyladenosine-containing RNA reader activity"/>
    <property type="evidence" value="ECO:0007669"/>
    <property type="project" value="UniProtKB-UniRule"/>
</dbReference>
<dbReference type="CDD" id="cd21134">
    <property type="entry name" value="YTH"/>
    <property type="match status" value="1"/>
</dbReference>
<keyword evidence="2" id="KW-0812">Transmembrane</keyword>